<dbReference type="PANTHER" id="PTHR11228">
    <property type="entry name" value="RADICAL SAM DOMAIN PROTEIN"/>
    <property type="match status" value="1"/>
</dbReference>
<dbReference type="InterPro" id="IPR013785">
    <property type="entry name" value="Aldolase_TIM"/>
</dbReference>
<dbReference type="InterPro" id="IPR034391">
    <property type="entry name" value="AdoMet-like_SPASM_containing"/>
</dbReference>
<feature type="domain" description="Radical SAM core" evidence="7">
    <location>
        <begin position="37"/>
        <end position="255"/>
    </location>
</feature>
<evidence type="ECO:0000256" key="2">
    <source>
        <dbReference type="ARBA" id="ARBA00022485"/>
    </source>
</evidence>
<dbReference type="Pfam" id="PF13186">
    <property type="entry name" value="SPASM"/>
    <property type="match status" value="1"/>
</dbReference>
<dbReference type="AlphaFoldDB" id="A0A8T4LB15"/>
<dbReference type="SFLD" id="SFLDS00029">
    <property type="entry name" value="Radical_SAM"/>
    <property type="match status" value="1"/>
</dbReference>
<dbReference type="CDD" id="cd01335">
    <property type="entry name" value="Radical_SAM"/>
    <property type="match status" value="1"/>
</dbReference>
<evidence type="ECO:0000256" key="3">
    <source>
        <dbReference type="ARBA" id="ARBA00022691"/>
    </source>
</evidence>
<evidence type="ECO:0000259" key="7">
    <source>
        <dbReference type="PROSITE" id="PS51918"/>
    </source>
</evidence>
<keyword evidence="2" id="KW-0004">4Fe-4S</keyword>
<protein>
    <submittedName>
        <fullName evidence="8">Radical SAM protein</fullName>
    </submittedName>
</protein>
<sequence length="345" mass="38564">MLRKVLRFWRDALLDILDGDAHKVLHRFAADVYRARYGGPNKLHIEPIAACNLHCEFCSIPPPLIKRESRFMSLEKFKKIVDDVKPHCVVMALYLGGESLLHPQLPEMVAYASKQGIYTELSTNATLLTPEVSRKLIQGGLDSITLSIDGASKASVEGMRLGSNYENLMHNLREFFRIKRELGKRKPDASFQLLVSKLNKDEIADFEAMAKGFGGHTRIRTLGLPTWVGEGVDLKALADKYILGPEEAAPFAGYEIDREGPCTFDQRSVVFADGRVVPCCFDIHGAHVMGNAYLKPFHEIWSGKTYQQTLPLVRAKQLDICEGCDLNPKRSDAKIKAQYSSQASP</sequence>
<dbReference type="Pfam" id="PF04055">
    <property type="entry name" value="Radical_SAM"/>
    <property type="match status" value="1"/>
</dbReference>
<evidence type="ECO:0000313" key="9">
    <source>
        <dbReference type="Proteomes" id="UP000678237"/>
    </source>
</evidence>
<evidence type="ECO:0000256" key="6">
    <source>
        <dbReference type="ARBA" id="ARBA00023014"/>
    </source>
</evidence>
<keyword evidence="5" id="KW-0408">Iron</keyword>
<proteinExistence type="predicted"/>
<comment type="caution">
    <text evidence="8">The sequence shown here is derived from an EMBL/GenBank/DDBJ whole genome shotgun (WGS) entry which is preliminary data.</text>
</comment>
<reference evidence="8" key="1">
    <citation type="submission" date="2021-03" db="EMBL/GenBank/DDBJ databases">
        <authorList>
            <person name="Jaffe A."/>
        </authorList>
    </citation>
    <scope>NUCLEOTIDE SEQUENCE</scope>
    <source>
        <strain evidence="8">RIFCSPLOWO2_01_FULL_58_19</strain>
    </source>
</reference>
<dbReference type="GO" id="GO:0051536">
    <property type="term" value="F:iron-sulfur cluster binding"/>
    <property type="evidence" value="ECO:0007669"/>
    <property type="project" value="UniProtKB-KW"/>
</dbReference>
<evidence type="ECO:0000256" key="5">
    <source>
        <dbReference type="ARBA" id="ARBA00023004"/>
    </source>
</evidence>
<dbReference type="InterPro" id="IPR050377">
    <property type="entry name" value="Radical_SAM_PqqE_MftC-like"/>
</dbReference>
<dbReference type="InterPro" id="IPR058240">
    <property type="entry name" value="rSAM_sf"/>
</dbReference>
<evidence type="ECO:0000256" key="1">
    <source>
        <dbReference type="ARBA" id="ARBA00001966"/>
    </source>
</evidence>
<evidence type="ECO:0000313" key="8">
    <source>
        <dbReference type="EMBL" id="MBS3062799.1"/>
    </source>
</evidence>
<dbReference type="PROSITE" id="PS51918">
    <property type="entry name" value="RADICAL_SAM"/>
    <property type="match status" value="1"/>
</dbReference>
<name>A0A8T4LB15_9ARCH</name>
<reference evidence="8" key="2">
    <citation type="submission" date="2021-05" db="EMBL/GenBank/DDBJ databases">
        <title>Protein family content uncovers lineage relationships and bacterial pathway maintenance mechanisms in DPANN archaea.</title>
        <authorList>
            <person name="Castelle C.J."/>
            <person name="Meheust R."/>
            <person name="Jaffe A.L."/>
            <person name="Seitz K."/>
            <person name="Gong X."/>
            <person name="Baker B.J."/>
            <person name="Banfield J.F."/>
        </authorList>
    </citation>
    <scope>NUCLEOTIDE SEQUENCE</scope>
    <source>
        <strain evidence="8">RIFCSPLOWO2_01_FULL_58_19</strain>
    </source>
</reference>
<dbReference type="SFLD" id="SFLDG01387">
    <property type="entry name" value="BtrN-like_SPASM_domain_contain"/>
    <property type="match status" value="1"/>
</dbReference>
<accession>A0A8T4LB15</accession>
<dbReference type="Proteomes" id="UP000678237">
    <property type="component" value="Unassembled WGS sequence"/>
</dbReference>
<dbReference type="Gene3D" id="3.20.20.70">
    <property type="entry name" value="Aldolase class I"/>
    <property type="match status" value="1"/>
</dbReference>
<dbReference type="GO" id="GO:0003824">
    <property type="term" value="F:catalytic activity"/>
    <property type="evidence" value="ECO:0007669"/>
    <property type="project" value="InterPro"/>
</dbReference>
<dbReference type="SUPFAM" id="SSF102114">
    <property type="entry name" value="Radical SAM enzymes"/>
    <property type="match status" value="1"/>
</dbReference>
<dbReference type="InterPro" id="IPR023885">
    <property type="entry name" value="4Fe4S-binding_SPASM_dom"/>
</dbReference>
<dbReference type="GO" id="GO:0046872">
    <property type="term" value="F:metal ion binding"/>
    <property type="evidence" value="ECO:0007669"/>
    <property type="project" value="UniProtKB-KW"/>
</dbReference>
<keyword evidence="6" id="KW-0411">Iron-sulfur</keyword>
<dbReference type="SFLD" id="SFLDG01067">
    <property type="entry name" value="SPASM/twitch_domain_containing"/>
    <property type="match status" value="1"/>
</dbReference>
<gene>
    <name evidence="8" type="ORF">J4203_02915</name>
</gene>
<keyword evidence="3" id="KW-0949">S-adenosyl-L-methionine</keyword>
<keyword evidence="4" id="KW-0479">Metal-binding</keyword>
<dbReference type="PANTHER" id="PTHR11228:SF7">
    <property type="entry name" value="PQQA PEPTIDE CYCLASE"/>
    <property type="match status" value="1"/>
</dbReference>
<dbReference type="EMBL" id="JAGVWE010000003">
    <property type="protein sequence ID" value="MBS3062799.1"/>
    <property type="molecule type" value="Genomic_DNA"/>
</dbReference>
<dbReference type="InterPro" id="IPR007197">
    <property type="entry name" value="rSAM"/>
</dbReference>
<evidence type="ECO:0000256" key="4">
    <source>
        <dbReference type="ARBA" id="ARBA00022723"/>
    </source>
</evidence>
<organism evidence="8 9">
    <name type="scientific">Candidatus Iainarchaeum sp</name>
    <dbReference type="NCBI Taxonomy" id="3101447"/>
    <lineage>
        <taxon>Archaea</taxon>
        <taxon>Candidatus Iainarchaeota</taxon>
        <taxon>Candidatus Iainarchaeia</taxon>
        <taxon>Candidatus Iainarchaeales</taxon>
        <taxon>Candidatus Iainarchaeaceae</taxon>
        <taxon>Candidatus Iainarchaeum</taxon>
    </lineage>
</organism>
<comment type="cofactor">
    <cofactor evidence="1">
        <name>[4Fe-4S] cluster</name>
        <dbReference type="ChEBI" id="CHEBI:49883"/>
    </cofactor>
</comment>